<evidence type="ECO:0000313" key="2">
    <source>
        <dbReference type="Proteomes" id="UP001257659"/>
    </source>
</evidence>
<dbReference type="Gene3D" id="3.40.50.1000">
    <property type="entry name" value="HAD superfamily/HAD-like"/>
    <property type="match status" value="1"/>
</dbReference>
<dbReference type="SUPFAM" id="SSF56784">
    <property type="entry name" value="HAD-like"/>
    <property type="match status" value="1"/>
</dbReference>
<dbReference type="InterPro" id="IPR011951">
    <property type="entry name" value="HAD-SF_hydro_IA_YjjG/PynA"/>
</dbReference>
<reference evidence="1 2" key="1">
    <citation type="submission" date="2023-07" db="EMBL/GenBank/DDBJ databases">
        <title>Genomic Encyclopedia of Type Strains, Phase IV (KMG-IV): sequencing the most valuable type-strain genomes for metagenomic binning, comparative biology and taxonomic classification.</title>
        <authorList>
            <person name="Goeker M."/>
        </authorList>
    </citation>
    <scope>NUCLEOTIDE SEQUENCE [LARGE SCALE GENOMIC DNA]</scope>
    <source>
        <strain evidence="1 2">DSM 102814</strain>
    </source>
</reference>
<dbReference type="GO" id="GO:0016787">
    <property type="term" value="F:hydrolase activity"/>
    <property type="evidence" value="ECO:0007669"/>
    <property type="project" value="UniProtKB-KW"/>
</dbReference>
<organism evidence="1 2">
    <name type="scientific">Mesonia maritima</name>
    <dbReference type="NCBI Taxonomy" id="1793873"/>
    <lineage>
        <taxon>Bacteria</taxon>
        <taxon>Pseudomonadati</taxon>
        <taxon>Bacteroidota</taxon>
        <taxon>Flavobacteriia</taxon>
        <taxon>Flavobacteriales</taxon>
        <taxon>Flavobacteriaceae</taxon>
        <taxon>Mesonia</taxon>
    </lineage>
</organism>
<keyword evidence="2" id="KW-1185">Reference proteome</keyword>
<dbReference type="SFLD" id="SFLDG01129">
    <property type="entry name" value="C1.5:_HAD__Beta-PGM__Phosphata"/>
    <property type="match status" value="1"/>
</dbReference>
<dbReference type="RefSeq" id="WP_309728701.1">
    <property type="nucleotide sequence ID" value="NZ_JAVDQA010000005.1"/>
</dbReference>
<dbReference type="Pfam" id="PF13419">
    <property type="entry name" value="HAD_2"/>
    <property type="match status" value="1"/>
</dbReference>
<sequence>MTNITDIFFDLDHTLWDFERNSALAFEKILLKNEVDLNITDFLKIYVPLNESYWKLYREDKITKEDLRFKRISETFEALNYKSSTQLIEKLADDYILHLPDNNHLFEDAISTLDYLAEKYRLHIITNGFEEVQHLKMKNAQIDHYFETVTTSENAGVKKPHPIIFEKALKKANTENVKSVMIGDNLEADIEGAEKIGMKTIYFTPNYLEHSSRTAINTLKKLTTIF</sequence>
<dbReference type="PANTHER" id="PTHR47478:SF1">
    <property type="entry name" value="PYRIMIDINE 5'-NUCLEOTIDASE YJJG"/>
    <property type="match status" value="1"/>
</dbReference>
<dbReference type="Gene3D" id="1.10.150.240">
    <property type="entry name" value="Putative phosphatase, domain 2"/>
    <property type="match status" value="1"/>
</dbReference>
<dbReference type="InterPro" id="IPR023214">
    <property type="entry name" value="HAD_sf"/>
</dbReference>
<dbReference type="SFLD" id="SFLDS00003">
    <property type="entry name" value="Haloacid_Dehalogenase"/>
    <property type="match status" value="1"/>
</dbReference>
<dbReference type="InterPro" id="IPR052550">
    <property type="entry name" value="Pyrimidine_5'-ntase_YjjG"/>
</dbReference>
<name>A0ABU1K8J7_9FLAO</name>
<dbReference type="NCBIfam" id="TIGR01549">
    <property type="entry name" value="HAD-SF-IA-v1"/>
    <property type="match status" value="1"/>
</dbReference>
<dbReference type="InterPro" id="IPR006439">
    <property type="entry name" value="HAD-SF_hydro_IA"/>
</dbReference>
<dbReference type="Proteomes" id="UP001257659">
    <property type="component" value="Unassembled WGS sequence"/>
</dbReference>
<dbReference type="PANTHER" id="PTHR47478">
    <property type="match status" value="1"/>
</dbReference>
<comment type="caution">
    <text evidence="1">The sequence shown here is derived from an EMBL/GenBank/DDBJ whole genome shotgun (WGS) entry which is preliminary data.</text>
</comment>
<keyword evidence="1" id="KW-0378">Hydrolase</keyword>
<evidence type="ECO:0000313" key="1">
    <source>
        <dbReference type="EMBL" id="MDR6301362.1"/>
    </source>
</evidence>
<dbReference type="InterPro" id="IPR036412">
    <property type="entry name" value="HAD-like_sf"/>
</dbReference>
<protein>
    <submittedName>
        <fullName evidence="1">Hydrolase of the HAD superfamily</fullName>
    </submittedName>
</protein>
<proteinExistence type="predicted"/>
<dbReference type="InterPro" id="IPR041492">
    <property type="entry name" value="HAD_2"/>
</dbReference>
<gene>
    <name evidence="1" type="ORF">GGR31_002013</name>
</gene>
<dbReference type="EMBL" id="JAVDQA010000005">
    <property type="protein sequence ID" value="MDR6301362.1"/>
    <property type="molecule type" value="Genomic_DNA"/>
</dbReference>
<dbReference type="NCBIfam" id="TIGR02254">
    <property type="entry name" value="YjjG_YfnB"/>
    <property type="match status" value="1"/>
</dbReference>
<accession>A0ABU1K8J7</accession>
<dbReference type="InterPro" id="IPR023198">
    <property type="entry name" value="PGP-like_dom2"/>
</dbReference>
<dbReference type="SFLD" id="SFLDG01135">
    <property type="entry name" value="C1.5.6:_HAD__Beta-PGM__Phospha"/>
    <property type="match status" value="1"/>
</dbReference>